<dbReference type="AlphaFoldDB" id="A0A1H3G6F8"/>
<name>A0A1H3G6F8_9RHOB</name>
<feature type="compositionally biased region" description="Low complexity" evidence="1">
    <location>
        <begin position="135"/>
        <end position="144"/>
    </location>
</feature>
<accession>A0A1H3G6F8</accession>
<reference evidence="2 3" key="1">
    <citation type="submission" date="2016-10" db="EMBL/GenBank/DDBJ databases">
        <authorList>
            <person name="de Groot N.N."/>
        </authorList>
    </citation>
    <scope>NUCLEOTIDE SEQUENCE [LARGE SCALE GENOMIC DNA]</scope>
    <source>
        <strain evidence="2 3">DSM 26880</strain>
    </source>
</reference>
<protein>
    <submittedName>
        <fullName evidence="2">Uncharacterized conserved protein YibQ, putative polysaccharide deacetylase 2 family</fullName>
    </submittedName>
</protein>
<dbReference type="Proteomes" id="UP000199286">
    <property type="component" value="Unassembled WGS sequence"/>
</dbReference>
<dbReference type="EMBL" id="FNPF01000002">
    <property type="protein sequence ID" value="SDX98922.1"/>
    <property type="molecule type" value="Genomic_DNA"/>
</dbReference>
<dbReference type="STRING" id="321339.SAMN05444340_102191"/>
<evidence type="ECO:0000256" key="1">
    <source>
        <dbReference type="SAM" id="MobiDB-lite"/>
    </source>
</evidence>
<dbReference type="Pfam" id="PF04748">
    <property type="entry name" value="Polysacc_deac_2"/>
    <property type="match status" value="1"/>
</dbReference>
<sequence>MARGVIAGLIGGGATAVLAAGAVSLAVGMPEHAMLRLPESDADGFVQSVAQDDATNPEPARIAPQAERRPADGPDAGDTPAPSGGAAAGGGASSDDASGLEGSGENETARASRRDPDRPGRKPPADTRVGPLAPPNAALSAPDLGNRDAATETRPPAMPRADTAPSILPKAPADASLAPPTSVATDDGPEMPRAQAEVPGFMTVEPDTAPAQPPSPPLPAVGSPLTEQAEPLRQEPSNEDAATELRDDTAVPPQLAEGETVSPPADDRPTIGEPAKVLADRDGSTAESRLFGIDVKPAEAATSDDESPLQDYAADVDVADDLPRLAVVLIDDGRGPLGPDALQAFPFPVSFAIDPSHPDAAQAAQEYRKLGYEVLTIAALPADASPRDVEVSLAGALDAVPQAVAVLEAPGGGLQGGSEVAQQVASFLSASGHGLIAVPNGLNTAQQIATRDGVPSATLFRDFDSEGQDARVIRRFLDQGAFRARQEGAVVMLGRLRADTISALVLWGLQDRAQSVALVPVSVVLQEAQTAR</sequence>
<evidence type="ECO:0000313" key="2">
    <source>
        <dbReference type="EMBL" id="SDX98922.1"/>
    </source>
</evidence>
<dbReference type="CDD" id="cd10936">
    <property type="entry name" value="CE4_DAC2"/>
    <property type="match status" value="1"/>
</dbReference>
<dbReference type="InterPro" id="IPR006837">
    <property type="entry name" value="Divergent_DAC"/>
</dbReference>
<gene>
    <name evidence="2" type="ORF">SAMN05444340_102191</name>
</gene>
<evidence type="ECO:0000313" key="3">
    <source>
        <dbReference type="Proteomes" id="UP000199286"/>
    </source>
</evidence>
<dbReference type="Gene3D" id="3.20.20.370">
    <property type="entry name" value="Glycoside hydrolase/deacetylase"/>
    <property type="match status" value="1"/>
</dbReference>
<dbReference type="RefSeq" id="WP_089879246.1">
    <property type="nucleotide sequence ID" value="NZ_FNPF01000002.1"/>
</dbReference>
<feature type="region of interest" description="Disordered" evidence="1">
    <location>
        <begin position="51"/>
        <end position="270"/>
    </location>
</feature>
<keyword evidence="3" id="KW-1185">Reference proteome</keyword>
<dbReference type="GO" id="GO:0005975">
    <property type="term" value="P:carbohydrate metabolic process"/>
    <property type="evidence" value="ECO:0007669"/>
    <property type="project" value="InterPro"/>
</dbReference>
<dbReference type="InterPro" id="IPR011330">
    <property type="entry name" value="Glyco_hydro/deAcase_b/a-brl"/>
</dbReference>
<feature type="compositionally biased region" description="Basic and acidic residues" evidence="1">
    <location>
        <begin position="107"/>
        <end position="125"/>
    </location>
</feature>
<dbReference type="OrthoDB" id="7658418at2"/>
<organism evidence="2 3">
    <name type="scientific">Citreimonas salinaria</name>
    <dbReference type="NCBI Taxonomy" id="321339"/>
    <lineage>
        <taxon>Bacteria</taxon>
        <taxon>Pseudomonadati</taxon>
        <taxon>Pseudomonadota</taxon>
        <taxon>Alphaproteobacteria</taxon>
        <taxon>Rhodobacterales</taxon>
        <taxon>Roseobacteraceae</taxon>
        <taxon>Citreimonas</taxon>
    </lineage>
</organism>
<feature type="compositionally biased region" description="Low complexity" evidence="1">
    <location>
        <begin position="73"/>
        <end position="85"/>
    </location>
</feature>
<proteinExistence type="predicted"/>
<dbReference type="SUPFAM" id="SSF88713">
    <property type="entry name" value="Glycoside hydrolase/deacetylase"/>
    <property type="match status" value="1"/>
</dbReference>